<dbReference type="InterPro" id="IPR036005">
    <property type="entry name" value="Creatinase/aminopeptidase-like"/>
</dbReference>
<dbReference type="RefSeq" id="WP_050023709.1">
    <property type="nucleotide sequence ID" value="NZ_JNFH02000009.1"/>
</dbReference>
<evidence type="ECO:0000259" key="1">
    <source>
        <dbReference type="Pfam" id="PF00557"/>
    </source>
</evidence>
<dbReference type="SUPFAM" id="SSF55920">
    <property type="entry name" value="Creatinase/aminopeptidase"/>
    <property type="match status" value="1"/>
</dbReference>
<dbReference type="EMBL" id="JNFH02000009">
    <property type="protein sequence ID" value="KKF39928.1"/>
    <property type="molecule type" value="Genomic_DNA"/>
</dbReference>
<protein>
    <submittedName>
        <fullName evidence="2">Peptidase</fullName>
    </submittedName>
</protein>
<accession>A0A0F8BI19</accession>
<organism evidence="2 3">
    <name type="scientific">Halorubrum saccharovorum</name>
    <dbReference type="NCBI Taxonomy" id="2248"/>
    <lineage>
        <taxon>Archaea</taxon>
        <taxon>Methanobacteriati</taxon>
        <taxon>Methanobacteriota</taxon>
        <taxon>Stenosarchaea group</taxon>
        <taxon>Halobacteria</taxon>
        <taxon>Halobacteriales</taxon>
        <taxon>Haloferacaceae</taxon>
        <taxon>Halorubrum</taxon>
    </lineage>
</organism>
<dbReference type="InterPro" id="IPR000994">
    <property type="entry name" value="Pept_M24"/>
</dbReference>
<dbReference type="Pfam" id="PF00557">
    <property type="entry name" value="Peptidase_M24"/>
    <property type="match status" value="1"/>
</dbReference>
<dbReference type="Gene3D" id="3.90.230.10">
    <property type="entry name" value="Creatinase/methionine aminopeptidase superfamily"/>
    <property type="match status" value="1"/>
</dbReference>
<evidence type="ECO:0000313" key="3">
    <source>
        <dbReference type="Proteomes" id="UP000053331"/>
    </source>
</evidence>
<proteinExistence type="predicted"/>
<dbReference type="AlphaFoldDB" id="A0A0F8BI19"/>
<dbReference type="Proteomes" id="UP000053331">
    <property type="component" value="Unassembled WGS sequence"/>
</dbReference>
<dbReference type="OrthoDB" id="202529at2157"/>
<dbReference type="InterPro" id="IPR050659">
    <property type="entry name" value="Peptidase_M24B"/>
</dbReference>
<gene>
    <name evidence="2" type="ORF">FK85_24770</name>
</gene>
<feature type="domain" description="Peptidase M24" evidence="1">
    <location>
        <begin position="132"/>
        <end position="329"/>
    </location>
</feature>
<comment type="caution">
    <text evidence="2">The sequence shown here is derived from an EMBL/GenBank/DDBJ whole genome shotgun (WGS) entry which is preliminary data.</text>
</comment>
<dbReference type="CDD" id="cd01066">
    <property type="entry name" value="APP_MetAP"/>
    <property type="match status" value="1"/>
</dbReference>
<evidence type="ECO:0000313" key="2">
    <source>
        <dbReference type="EMBL" id="KKF39928.1"/>
    </source>
</evidence>
<reference evidence="2 3" key="1">
    <citation type="journal article" date="2015" name="Genome Announc.">
        <title>Draft genome sequence of a Halorubrum H3 strain isolated from the burlinskoye salt lake (Altai Krai, Russia).</title>
        <authorList>
            <person name="Rozanov A.S."/>
            <person name="Bryanskaya A.V."/>
            <person name="Malup T.K."/>
            <person name="Kotenko A.V."/>
            <person name="Peltek S.E."/>
        </authorList>
    </citation>
    <scope>NUCLEOTIDE SEQUENCE [LARGE SCALE GENOMIC DNA]</scope>
    <source>
        <strain evidence="2 3">H3</strain>
    </source>
</reference>
<sequence>MTEQAKLDRLDTYLATNDLKSIWFATPPMFAWLTGGDNLVAREGDAGVAAVGYDGEEVTVVTSTIEGQRLLDEEIDTDVQLVERPWHEGDLEDAVAAVAPTPAAADVAWEEFESIDRSAVTQPLTDGDVERYRGLGRETAAAVEEVALGVSPADTERELAAQLHYQLQRRGIDSPVVLVGSADRLQRYRHFTPTDVEVGSYAVLTVVGVRHGLNAAVSRTVAFDNAPDWLADRYADVSRVAATAAAATRRVGGDDGTAADVFESIRGAYEELGYVNEWENHHQGGALGYASREWTATPGNRTPVELPMAFGWNPTVAGAKSEDTVLVTADGLEVLSTPGEFPTMTAEAVGSDLTLTLPDVLWK</sequence>
<dbReference type="PANTHER" id="PTHR46112:SF2">
    <property type="entry name" value="XAA-PRO AMINOPEPTIDASE P-RELATED"/>
    <property type="match status" value="1"/>
</dbReference>
<keyword evidence="3" id="KW-1185">Reference proteome</keyword>
<name>A0A0F8BI19_9EURY</name>
<dbReference type="PANTHER" id="PTHR46112">
    <property type="entry name" value="AMINOPEPTIDASE"/>
    <property type="match status" value="1"/>
</dbReference>